<accession>A0A4Z2GH25</accession>
<dbReference type="Proteomes" id="UP000314294">
    <property type="component" value="Unassembled WGS sequence"/>
</dbReference>
<dbReference type="EMBL" id="SRLO01000541">
    <property type="protein sequence ID" value="TNN52600.1"/>
    <property type="molecule type" value="Genomic_DNA"/>
</dbReference>
<protein>
    <submittedName>
        <fullName evidence="1">Uncharacterized protein</fullName>
    </submittedName>
</protein>
<organism evidence="1 2">
    <name type="scientific">Liparis tanakae</name>
    <name type="common">Tanaka's snailfish</name>
    <dbReference type="NCBI Taxonomy" id="230148"/>
    <lineage>
        <taxon>Eukaryota</taxon>
        <taxon>Metazoa</taxon>
        <taxon>Chordata</taxon>
        <taxon>Craniata</taxon>
        <taxon>Vertebrata</taxon>
        <taxon>Euteleostomi</taxon>
        <taxon>Actinopterygii</taxon>
        <taxon>Neopterygii</taxon>
        <taxon>Teleostei</taxon>
        <taxon>Neoteleostei</taxon>
        <taxon>Acanthomorphata</taxon>
        <taxon>Eupercaria</taxon>
        <taxon>Perciformes</taxon>
        <taxon>Cottioidei</taxon>
        <taxon>Cottales</taxon>
        <taxon>Liparidae</taxon>
        <taxon>Liparis</taxon>
    </lineage>
</organism>
<evidence type="ECO:0000313" key="2">
    <source>
        <dbReference type="Proteomes" id="UP000314294"/>
    </source>
</evidence>
<dbReference type="AlphaFoldDB" id="A0A4Z2GH25"/>
<name>A0A4Z2GH25_9TELE</name>
<gene>
    <name evidence="1" type="ORF">EYF80_037178</name>
</gene>
<sequence length="190" mass="20583">MKRAFSVSWASHVSQKDLRETESKSRTSSFCFHDPDAALTGGCSWSLLTHGRLLLQLNSQVAMFLVKDGFSCAATARLVRGAVATRVTCTQPEGEEHQLQARSVWIRGVAQPVLPVEVSSVALAAQHRLGAAATLRTRSVFLQALSSLVLPWLQVIARISTLGSARAIMMAWASSTPVSTSRISFFLILS</sequence>
<keyword evidence="2" id="KW-1185">Reference proteome</keyword>
<comment type="caution">
    <text evidence="1">The sequence shown here is derived from an EMBL/GenBank/DDBJ whole genome shotgun (WGS) entry which is preliminary data.</text>
</comment>
<proteinExistence type="predicted"/>
<reference evidence="1 2" key="1">
    <citation type="submission" date="2019-03" db="EMBL/GenBank/DDBJ databases">
        <title>First draft genome of Liparis tanakae, snailfish: a comprehensive survey of snailfish specific genes.</title>
        <authorList>
            <person name="Kim W."/>
            <person name="Song I."/>
            <person name="Jeong J.-H."/>
            <person name="Kim D."/>
            <person name="Kim S."/>
            <person name="Ryu S."/>
            <person name="Song J.Y."/>
            <person name="Lee S.K."/>
        </authorList>
    </citation>
    <scope>NUCLEOTIDE SEQUENCE [LARGE SCALE GENOMIC DNA]</scope>
    <source>
        <tissue evidence="1">Muscle</tissue>
    </source>
</reference>
<evidence type="ECO:0000313" key="1">
    <source>
        <dbReference type="EMBL" id="TNN52600.1"/>
    </source>
</evidence>